<proteinExistence type="predicted"/>
<keyword evidence="2" id="KW-1185">Reference proteome</keyword>
<dbReference type="SUPFAM" id="SSF109604">
    <property type="entry name" value="HD-domain/PDEase-like"/>
    <property type="match status" value="1"/>
</dbReference>
<dbReference type="EMBL" id="CAMPGE010004280">
    <property type="protein sequence ID" value="CAI2363130.1"/>
    <property type="molecule type" value="Genomic_DNA"/>
</dbReference>
<name>A0AAD1U675_EUPCR</name>
<evidence type="ECO:0008006" key="3">
    <source>
        <dbReference type="Google" id="ProtNLM"/>
    </source>
</evidence>
<dbReference type="InterPro" id="IPR003607">
    <property type="entry name" value="HD/PDEase_dom"/>
</dbReference>
<comment type="caution">
    <text evidence="1">The sequence shown here is derived from an EMBL/GenBank/DDBJ whole genome shotgun (WGS) entry which is preliminary data.</text>
</comment>
<dbReference type="CDD" id="cd00077">
    <property type="entry name" value="HDc"/>
    <property type="match status" value="1"/>
</dbReference>
<sequence length="314" mass="36920">MDPSPPLSFTHYFPLLHTTIVQGGFSASFKNCEIEKDLRVVYAKVDKNVFRSCKKELKAILGESLIACLKHGYCHLHSLIVTYNIYEDERFGHLNDELQNQLLWAGLCHDLGKRGEVEFKGKDHIHPFRSAAYFIDILKNNNLIKDELRDKADELSELVFNAHTDIQYEWFLKEKEDSDGNICDQMHDHDKLDDIFKLLEEVADGDLFIKNVFVVILFHQSIYGIKDYFPMKCLEDKEIIKYREYLSEDVLNMLDIFMHCDSYAYSRVWASYDLIQTYQQQISDEIKRIKADVLKIYSSKRCTDSEDFKQELYC</sequence>
<dbReference type="Proteomes" id="UP001295684">
    <property type="component" value="Unassembled WGS sequence"/>
</dbReference>
<organism evidence="1 2">
    <name type="scientific">Euplotes crassus</name>
    <dbReference type="NCBI Taxonomy" id="5936"/>
    <lineage>
        <taxon>Eukaryota</taxon>
        <taxon>Sar</taxon>
        <taxon>Alveolata</taxon>
        <taxon>Ciliophora</taxon>
        <taxon>Intramacronucleata</taxon>
        <taxon>Spirotrichea</taxon>
        <taxon>Hypotrichia</taxon>
        <taxon>Euplotida</taxon>
        <taxon>Euplotidae</taxon>
        <taxon>Moneuplotes</taxon>
    </lineage>
</organism>
<gene>
    <name evidence="1" type="ORF">ECRASSUSDP1_LOCUS4460</name>
</gene>
<protein>
    <recommendedName>
        <fullName evidence="3">HD domain-containing protein</fullName>
    </recommendedName>
</protein>
<accession>A0AAD1U675</accession>
<evidence type="ECO:0000313" key="2">
    <source>
        <dbReference type="Proteomes" id="UP001295684"/>
    </source>
</evidence>
<dbReference type="AlphaFoldDB" id="A0AAD1U675"/>
<evidence type="ECO:0000313" key="1">
    <source>
        <dbReference type="EMBL" id="CAI2363130.1"/>
    </source>
</evidence>
<reference evidence="1" key="1">
    <citation type="submission" date="2023-07" db="EMBL/GenBank/DDBJ databases">
        <authorList>
            <consortium name="AG Swart"/>
            <person name="Singh M."/>
            <person name="Singh A."/>
            <person name="Seah K."/>
            <person name="Emmerich C."/>
        </authorList>
    </citation>
    <scope>NUCLEOTIDE SEQUENCE</scope>
    <source>
        <strain evidence="1">DP1</strain>
    </source>
</reference>